<dbReference type="InterPro" id="IPR051401">
    <property type="entry name" value="GtrA_CellWall_Glycosyl"/>
</dbReference>
<keyword evidence="3 6" id="KW-0812">Transmembrane</keyword>
<evidence type="ECO:0000256" key="2">
    <source>
        <dbReference type="ARBA" id="ARBA00009399"/>
    </source>
</evidence>
<comment type="subcellular location">
    <subcellularLocation>
        <location evidence="1">Membrane</location>
        <topology evidence="1">Multi-pass membrane protein</topology>
    </subcellularLocation>
</comment>
<keyword evidence="4 6" id="KW-1133">Transmembrane helix</keyword>
<sequence>MQRVMKVSPQFLVFVAGGVLSTLVDIGFLQLLLANGVGPFAATTTGFLAGLGVNYAFHARVTFKNVTTLGTLTRFLCVVGMNYLITLAFVGASLMLFQLPLPGKLISLPVVAVNGFFLSKHWIFK</sequence>
<dbReference type="EMBL" id="JAAQOM010000024">
    <property type="protein sequence ID" value="NIA57572.1"/>
    <property type="molecule type" value="Genomic_DNA"/>
</dbReference>
<feature type="transmembrane region" description="Helical" evidence="6">
    <location>
        <begin position="40"/>
        <end position="63"/>
    </location>
</feature>
<evidence type="ECO:0000256" key="3">
    <source>
        <dbReference type="ARBA" id="ARBA00022692"/>
    </source>
</evidence>
<proteinExistence type="inferred from homology"/>
<dbReference type="PANTHER" id="PTHR38459">
    <property type="entry name" value="PROPHAGE BACTOPRENOL-LINKED GLUCOSE TRANSLOCASE HOMOLOG"/>
    <property type="match status" value="1"/>
</dbReference>
<name>A0ABX0PLA7_9BURK</name>
<evidence type="ECO:0000259" key="7">
    <source>
        <dbReference type="Pfam" id="PF04138"/>
    </source>
</evidence>
<evidence type="ECO:0000313" key="9">
    <source>
        <dbReference type="Proteomes" id="UP000716322"/>
    </source>
</evidence>
<evidence type="ECO:0000313" key="8">
    <source>
        <dbReference type="EMBL" id="NIA57572.1"/>
    </source>
</evidence>
<dbReference type="Pfam" id="PF04138">
    <property type="entry name" value="GtrA_DPMS_TM"/>
    <property type="match status" value="1"/>
</dbReference>
<comment type="similarity">
    <text evidence="2">Belongs to the GtrA family.</text>
</comment>
<feature type="transmembrane region" description="Helical" evidence="6">
    <location>
        <begin position="75"/>
        <end position="99"/>
    </location>
</feature>
<feature type="transmembrane region" description="Helical" evidence="6">
    <location>
        <begin position="105"/>
        <end position="124"/>
    </location>
</feature>
<feature type="transmembrane region" description="Helical" evidence="6">
    <location>
        <begin position="12"/>
        <end position="34"/>
    </location>
</feature>
<keyword evidence="9" id="KW-1185">Reference proteome</keyword>
<evidence type="ECO:0000256" key="5">
    <source>
        <dbReference type="ARBA" id="ARBA00023136"/>
    </source>
</evidence>
<organism evidence="8 9">
    <name type="scientific">Telluria antibiotica</name>
    <dbReference type="NCBI Taxonomy" id="2717319"/>
    <lineage>
        <taxon>Bacteria</taxon>
        <taxon>Pseudomonadati</taxon>
        <taxon>Pseudomonadota</taxon>
        <taxon>Betaproteobacteria</taxon>
        <taxon>Burkholderiales</taxon>
        <taxon>Oxalobacteraceae</taxon>
        <taxon>Telluria group</taxon>
        <taxon>Telluria</taxon>
    </lineage>
</organism>
<feature type="domain" description="GtrA/DPMS transmembrane" evidence="7">
    <location>
        <begin position="14"/>
        <end position="124"/>
    </location>
</feature>
<evidence type="ECO:0000256" key="4">
    <source>
        <dbReference type="ARBA" id="ARBA00022989"/>
    </source>
</evidence>
<comment type="caution">
    <text evidence="8">The sequence shown here is derived from an EMBL/GenBank/DDBJ whole genome shotgun (WGS) entry which is preliminary data.</text>
</comment>
<dbReference type="RefSeq" id="WP_166864435.1">
    <property type="nucleotide sequence ID" value="NZ_JAAQOM010000024.1"/>
</dbReference>
<accession>A0ABX0PLA7</accession>
<dbReference type="PANTHER" id="PTHR38459:SF1">
    <property type="entry name" value="PROPHAGE BACTOPRENOL-LINKED GLUCOSE TRANSLOCASE HOMOLOG"/>
    <property type="match status" value="1"/>
</dbReference>
<evidence type="ECO:0000256" key="6">
    <source>
        <dbReference type="SAM" id="Phobius"/>
    </source>
</evidence>
<protein>
    <submittedName>
        <fullName evidence="8">GtrA family protein</fullName>
    </submittedName>
</protein>
<reference evidence="8 9" key="1">
    <citation type="submission" date="2020-03" db="EMBL/GenBank/DDBJ databases">
        <title>Genome sequence of strain Massilia sp. TW-1.</title>
        <authorList>
            <person name="Chaudhary D.K."/>
        </authorList>
    </citation>
    <scope>NUCLEOTIDE SEQUENCE [LARGE SCALE GENOMIC DNA]</scope>
    <source>
        <strain evidence="8 9">TW-1</strain>
    </source>
</reference>
<dbReference type="InterPro" id="IPR007267">
    <property type="entry name" value="GtrA_DPMS_TM"/>
</dbReference>
<keyword evidence="5 6" id="KW-0472">Membrane</keyword>
<gene>
    <name evidence="8" type="ORF">HAV22_28495</name>
</gene>
<dbReference type="Proteomes" id="UP000716322">
    <property type="component" value="Unassembled WGS sequence"/>
</dbReference>
<evidence type="ECO:0000256" key="1">
    <source>
        <dbReference type="ARBA" id="ARBA00004141"/>
    </source>
</evidence>